<feature type="domain" description="AMP-binding enzyme C-terminal" evidence="2">
    <location>
        <begin position="415"/>
        <end position="494"/>
    </location>
</feature>
<name>A0A143BPY3_9BACT</name>
<dbReference type="NCBIfam" id="TIGR01733">
    <property type="entry name" value="AA-adenyl-dom"/>
    <property type="match status" value="1"/>
</dbReference>
<dbReference type="AlphaFoldDB" id="A0A143BPY3"/>
<dbReference type="SUPFAM" id="SSF56801">
    <property type="entry name" value="Acetyl-CoA synthetase-like"/>
    <property type="match status" value="1"/>
</dbReference>
<evidence type="ECO:0000259" key="2">
    <source>
        <dbReference type="Pfam" id="PF13193"/>
    </source>
</evidence>
<dbReference type="GO" id="GO:0031177">
    <property type="term" value="F:phosphopantetheine binding"/>
    <property type="evidence" value="ECO:0007669"/>
    <property type="project" value="TreeGrafter"/>
</dbReference>
<organism evidence="3 4">
    <name type="scientific">Gemmatimonas phototrophica</name>
    <dbReference type="NCBI Taxonomy" id="1379270"/>
    <lineage>
        <taxon>Bacteria</taxon>
        <taxon>Pseudomonadati</taxon>
        <taxon>Gemmatimonadota</taxon>
        <taxon>Gemmatimonadia</taxon>
        <taxon>Gemmatimonadales</taxon>
        <taxon>Gemmatimonadaceae</taxon>
        <taxon>Gemmatimonas</taxon>
    </lineage>
</organism>
<evidence type="ECO:0000313" key="4">
    <source>
        <dbReference type="Proteomes" id="UP000076404"/>
    </source>
</evidence>
<dbReference type="GO" id="GO:0044550">
    <property type="term" value="P:secondary metabolite biosynthetic process"/>
    <property type="evidence" value="ECO:0007669"/>
    <property type="project" value="TreeGrafter"/>
</dbReference>
<dbReference type="Proteomes" id="UP000076404">
    <property type="component" value="Chromosome"/>
</dbReference>
<feature type="domain" description="AMP-dependent synthetase/ligase" evidence="1">
    <location>
        <begin position="6"/>
        <end position="356"/>
    </location>
</feature>
<sequence length="520" mass="56123">MAQVVEATAAEHGDRPAIQLGTRIIGYAELTDLASRWAHALCDRAPGARRIGVLGSRSVESYAGALAASWAGACFVPLNPRLHRERLARVIRLAQLDAVIVEPEWEGLLNNLRAELMPALPVLWPSDAMEYHPIPAATAESSDLAYLLFTSGTTGAPKGVGVTNANVLAYLANARARYPFASNDRFSQMFEQSFDVSIFDLFVAWSCGACVVGIPAEQLIAPASYIENEALTVFSAVPSVLSLMRRRRALRPGRFPAVRYSMFIGEALSVENAEVWAAATPNSLVENHYGPTEVTVICFAHVWRSANPTWPGRIVPIGAPFPGNYVTVVNERGLAVTPGDAGELWIAGSQTVPGYWNDEELTERKFVTQRCSDGVDRLFYRTGDLVKELPGGELAFLSRVDDQLKVMGRRIEPGEIEAVLRTIPGVTDAVVVGWPIEDGQPVALTAFVCNEASEHGRALSAADIMTASAARLEAVFVPRYVLFVESFPLNANGKVDRNALFSTLSGSVGRAGSSPIPQSS</sequence>
<proteinExistence type="predicted"/>
<gene>
    <name evidence="3" type="ORF">GEMMAAP_03415</name>
</gene>
<dbReference type="GO" id="GO:0005737">
    <property type="term" value="C:cytoplasm"/>
    <property type="evidence" value="ECO:0007669"/>
    <property type="project" value="TreeGrafter"/>
</dbReference>
<evidence type="ECO:0008006" key="5">
    <source>
        <dbReference type="Google" id="ProtNLM"/>
    </source>
</evidence>
<dbReference type="InterPro" id="IPR000873">
    <property type="entry name" value="AMP-dep_synth/lig_dom"/>
</dbReference>
<reference evidence="3 4" key="2">
    <citation type="journal article" date="2016" name="Environ. Microbiol. Rep.">
        <title>Metagenomic evidence for the presence of phototrophic Gemmatimonadetes bacteria in diverse environments.</title>
        <authorList>
            <person name="Zeng Y."/>
            <person name="Baumbach J."/>
            <person name="Barbosa E.G."/>
            <person name="Azevedo V."/>
            <person name="Zhang C."/>
            <person name="Koblizek M."/>
        </authorList>
    </citation>
    <scope>NUCLEOTIDE SEQUENCE [LARGE SCALE GENOMIC DNA]</scope>
    <source>
        <strain evidence="3 4">AP64</strain>
    </source>
</reference>
<dbReference type="PANTHER" id="PTHR45527">
    <property type="entry name" value="NONRIBOSOMAL PEPTIDE SYNTHETASE"/>
    <property type="match status" value="1"/>
</dbReference>
<dbReference type="GO" id="GO:0043041">
    <property type="term" value="P:amino acid activation for nonribosomal peptide biosynthetic process"/>
    <property type="evidence" value="ECO:0007669"/>
    <property type="project" value="TreeGrafter"/>
</dbReference>
<accession>A0A143BPY3</accession>
<keyword evidence="4" id="KW-1185">Reference proteome</keyword>
<dbReference type="PANTHER" id="PTHR45527:SF1">
    <property type="entry name" value="FATTY ACID SYNTHASE"/>
    <property type="match status" value="1"/>
</dbReference>
<reference evidence="3 4" key="1">
    <citation type="journal article" date="2014" name="Proc. Natl. Acad. Sci. U.S.A.">
        <title>Functional type 2 photosynthetic reaction centers found in the rare bacterial phylum Gemmatimonadetes.</title>
        <authorList>
            <person name="Zeng Y."/>
            <person name="Feng F."/>
            <person name="Medova H."/>
            <person name="Dean J."/>
            <person name="Koblizek M."/>
        </authorList>
    </citation>
    <scope>NUCLEOTIDE SEQUENCE [LARGE SCALE GENOMIC DNA]</scope>
    <source>
        <strain evidence="3 4">AP64</strain>
    </source>
</reference>
<dbReference type="CDD" id="cd05930">
    <property type="entry name" value="A_NRPS"/>
    <property type="match status" value="1"/>
</dbReference>
<dbReference type="InterPro" id="IPR025110">
    <property type="entry name" value="AMP-bd_C"/>
</dbReference>
<dbReference type="InterPro" id="IPR042099">
    <property type="entry name" value="ANL_N_sf"/>
</dbReference>
<protein>
    <recommendedName>
        <fullName evidence="5">AMP-dependent synthetase/ligase domain-containing protein</fullName>
    </recommendedName>
</protein>
<dbReference type="InterPro" id="IPR010071">
    <property type="entry name" value="AA_adenyl_dom"/>
</dbReference>
<dbReference type="Gene3D" id="3.30.300.30">
    <property type="match status" value="1"/>
</dbReference>
<evidence type="ECO:0000259" key="1">
    <source>
        <dbReference type="Pfam" id="PF00501"/>
    </source>
</evidence>
<evidence type="ECO:0000313" key="3">
    <source>
        <dbReference type="EMBL" id="AMW06524.1"/>
    </source>
</evidence>
<dbReference type="Pfam" id="PF00501">
    <property type="entry name" value="AMP-binding"/>
    <property type="match status" value="1"/>
</dbReference>
<dbReference type="InterPro" id="IPR045851">
    <property type="entry name" value="AMP-bd_C_sf"/>
</dbReference>
<dbReference type="STRING" id="1379270.GEMMAAP_03415"/>
<dbReference type="Pfam" id="PF13193">
    <property type="entry name" value="AMP-binding_C"/>
    <property type="match status" value="1"/>
</dbReference>
<dbReference type="EMBL" id="CP011454">
    <property type="protein sequence ID" value="AMW06524.1"/>
    <property type="molecule type" value="Genomic_DNA"/>
</dbReference>
<dbReference type="Gene3D" id="3.40.50.12780">
    <property type="entry name" value="N-terminal domain of ligase-like"/>
    <property type="match status" value="1"/>
</dbReference>
<dbReference type="PROSITE" id="PS00455">
    <property type="entry name" value="AMP_BINDING"/>
    <property type="match status" value="1"/>
</dbReference>
<dbReference type="KEGG" id="gph:GEMMAAP_03415"/>
<dbReference type="InterPro" id="IPR020845">
    <property type="entry name" value="AMP-binding_CS"/>
</dbReference>